<dbReference type="PANTHER" id="PTHR36766:SF73">
    <property type="entry name" value="NB-ARC DOMAIN-CONTAINING PROTEIN"/>
    <property type="match status" value="1"/>
</dbReference>
<evidence type="ECO:0000259" key="6">
    <source>
        <dbReference type="Pfam" id="PF23559"/>
    </source>
</evidence>
<dbReference type="Gene3D" id="1.10.8.430">
    <property type="entry name" value="Helical domain of apoptotic protease-activating factors"/>
    <property type="match status" value="1"/>
</dbReference>
<feature type="region of interest" description="Disordered" evidence="4">
    <location>
        <begin position="1"/>
        <end position="23"/>
    </location>
</feature>
<feature type="domain" description="NB-ARC" evidence="5">
    <location>
        <begin position="109"/>
        <end position="273"/>
    </location>
</feature>
<dbReference type="InterPro" id="IPR056789">
    <property type="entry name" value="LRR_R13L1-DRL21"/>
</dbReference>
<name>A0AAQ3U0L8_PASNO</name>
<dbReference type="Pfam" id="PF23598">
    <property type="entry name" value="LRR_14"/>
    <property type="match status" value="1"/>
</dbReference>
<evidence type="ECO:0008006" key="11">
    <source>
        <dbReference type="Google" id="ProtNLM"/>
    </source>
</evidence>
<evidence type="ECO:0000256" key="2">
    <source>
        <dbReference type="ARBA" id="ARBA00022737"/>
    </source>
</evidence>
<dbReference type="Pfam" id="PF00931">
    <property type="entry name" value="NB-ARC"/>
    <property type="match status" value="1"/>
</dbReference>
<dbReference type="SUPFAM" id="SSF52540">
    <property type="entry name" value="P-loop containing nucleoside triphosphate hydrolases"/>
    <property type="match status" value="1"/>
</dbReference>
<dbReference type="InterPro" id="IPR055414">
    <property type="entry name" value="LRR_R13L4/SHOC2-like"/>
</dbReference>
<gene>
    <name evidence="9" type="ORF">U9M48_030376</name>
</gene>
<sequence>MWEQLARPPPGPQPTPRDRLTVPSRFAGDMDATRLPRGRQGEVAQLRAHVSIAHKMKKMRQRLEKIKEEAKLDIFNFKADCCSLNENVNSRATFSSTSEDIVGRAMEKETIVSMLTAYSTEEILTVSIYGFGGLGKTTLARLAFNDENVGRVFDYQAWVYVSMKFDLKKIGESILSEIGVGNCGHANLQEVTRHLQRVLAGKKFLVVLDDLWEENGFQLLDLKAMLNGGAKGSKIIVTTRSEKIASLMHPCMPYKMDVLSDEDCWILFKRRAFVPGRNDPRIEGIGRDIVKKCNGVPLSVQALGFTLRFKEGMAAWEAVRDSEIWEIENQIIMPSLKLSYFMMPCHLRLCFAYCAVFSKGAIIDRDMLIQQWIALGLIQPASGSLIPEKLGEEYVHELVSMSFLQTLMISSSVANHHMKAARVFQMHDLVYDLARCVANEEFLFMDAKRSGTPSVGRDDYRYTVLMNYNEMPMNSKSVLGKARSLHFRDCKGLQISGRSLSMTLSKFLRVLDISGCSILELPSQLNQMKQLHYLDASGMESQTKYESFTGLKCLSALNLSASYFQELPVQIGTLHKLHYLNLHGCSRLMLIPEAICKLMDLVHLDLSQCINLRVLPQSFGKLHNLLFLDMSGCLNLVSLPESFCDLCCLEHLNLSSCHDLRELPLSLGNLQQLIILDMSNCHKIRSLPISLCSLLHLEDLNLSSCYELQELPEDFGKVHGLRILDLSDCHRLQTLPGSFTDLINLEKLILCDCWELRKLPESFGNLQKIQILDLSCCSQLVALPESLTKITNLEHLNLSCCFSLEMMPGYYGCLKKLKVLNISYCFNIYIPEGISNLCDLKSLLAVGLDNYSCSNQEDCNCVSSLTQMPEIDLSEKDSLDNYEILKHKKLNLVGIGNVQNIDEVEKFALHLHQQLNTLRLGIDYLNIDEVANIVPYGIALEKLIPPRTLEYFELFGYIGSIFPEWMLNLATVLPNLVHLRLILATCDHLPPLGQLPKLQSLVIKHLPNVKDVGEVFSGDSRPFLKLRHLNISNMPNLGRWLTTISTSDEEERVCVFPNLHHLKVSQCPKLRFEPSIPECFLLEIDDCDEILLGQPETPSQPHSMPTKIKIDSCELSSLGGHQLQLFTSFDSLKFLSIATCEGLSSWGESIGALASLEVLELSLCDIPMFLERVTSLRTLSISMCHIPCDFTQHLLQLSFLKELNMTSCAAAFELPNETTRAILALIPEINLFHVGCIRCIKQKNGILYTCETVPTGQEPSGGAKTVKSHTPLRIKRPIKVPRLRLRHHKRASITITYVGAYTRSKNKAPSSRQRRRHGGNFEREVSMADWIDLIRMQKNSFHFHSSMAVRQGFSRMSLSLF</sequence>
<keyword evidence="2" id="KW-0677">Repeat</keyword>
<dbReference type="PANTHER" id="PTHR36766">
    <property type="entry name" value="PLANT BROAD-SPECTRUM MILDEW RESISTANCE PROTEIN RPW8"/>
    <property type="match status" value="1"/>
</dbReference>
<feature type="domain" description="Disease resistance R13L4/SHOC-2-like LRR" evidence="7">
    <location>
        <begin position="666"/>
        <end position="799"/>
    </location>
</feature>
<dbReference type="Gene3D" id="3.40.50.300">
    <property type="entry name" value="P-loop containing nucleotide triphosphate hydrolases"/>
    <property type="match status" value="1"/>
</dbReference>
<dbReference type="InterPro" id="IPR002182">
    <property type="entry name" value="NB-ARC"/>
</dbReference>
<evidence type="ECO:0000313" key="9">
    <source>
        <dbReference type="EMBL" id="WVZ83206.1"/>
    </source>
</evidence>
<evidence type="ECO:0000259" key="8">
    <source>
        <dbReference type="Pfam" id="PF25019"/>
    </source>
</evidence>
<accession>A0AAQ3U0L8</accession>
<dbReference type="EMBL" id="CP144751">
    <property type="protein sequence ID" value="WVZ83206.1"/>
    <property type="molecule type" value="Genomic_DNA"/>
</dbReference>
<reference evidence="9 10" key="1">
    <citation type="submission" date="2024-02" db="EMBL/GenBank/DDBJ databases">
        <title>High-quality chromosome-scale genome assembly of Pensacola bahiagrass (Paspalum notatum Flugge var. saurae).</title>
        <authorList>
            <person name="Vega J.M."/>
            <person name="Podio M."/>
            <person name="Orjuela J."/>
            <person name="Siena L.A."/>
            <person name="Pessino S.C."/>
            <person name="Combes M.C."/>
            <person name="Mariac C."/>
            <person name="Albertini E."/>
            <person name="Pupilli F."/>
            <person name="Ortiz J.P.A."/>
            <person name="Leblanc O."/>
        </authorList>
    </citation>
    <scope>NUCLEOTIDE SEQUENCE [LARGE SCALE GENOMIC DNA]</scope>
    <source>
        <strain evidence="9">R1</strain>
        <tissue evidence="9">Leaf</tissue>
    </source>
</reference>
<evidence type="ECO:0000256" key="1">
    <source>
        <dbReference type="ARBA" id="ARBA00022614"/>
    </source>
</evidence>
<dbReference type="Proteomes" id="UP001341281">
    <property type="component" value="Chromosome 07"/>
</dbReference>
<evidence type="ECO:0000259" key="7">
    <source>
        <dbReference type="Pfam" id="PF23598"/>
    </source>
</evidence>
<evidence type="ECO:0000256" key="4">
    <source>
        <dbReference type="SAM" id="MobiDB-lite"/>
    </source>
</evidence>
<keyword evidence="3" id="KW-0611">Plant defense</keyword>
<dbReference type="InterPro" id="IPR036388">
    <property type="entry name" value="WH-like_DNA-bd_sf"/>
</dbReference>
<evidence type="ECO:0000256" key="3">
    <source>
        <dbReference type="ARBA" id="ARBA00022821"/>
    </source>
</evidence>
<dbReference type="InterPro" id="IPR027417">
    <property type="entry name" value="P-loop_NTPase"/>
</dbReference>
<dbReference type="PRINTS" id="PR00364">
    <property type="entry name" value="DISEASERSIST"/>
</dbReference>
<dbReference type="FunFam" id="3.40.50.300:FF:001091">
    <property type="entry name" value="Probable disease resistance protein At1g61300"/>
    <property type="match status" value="1"/>
</dbReference>
<dbReference type="Gene3D" id="3.80.10.10">
    <property type="entry name" value="Ribonuclease Inhibitor"/>
    <property type="match status" value="4"/>
</dbReference>
<keyword evidence="1" id="KW-0433">Leucine-rich repeat</keyword>
<proteinExistence type="predicted"/>
<dbReference type="Pfam" id="PF23559">
    <property type="entry name" value="WHD_DRP"/>
    <property type="match status" value="1"/>
</dbReference>
<dbReference type="GO" id="GO:0043531">
    <property type="term" value="F:ADP binding"/>
    <property type="evidence" value="ECO:0007669"/>
    <property type="project" value="InterPro"/>
</dbReference>
<keyword evidence="10" id="KW-1185">Reference proteome</keyword>
<dbReference type="SUPFAM" id="SSF52058">
    <property type="entry name" value="L domain-like"/>
    <property type="match status" value="2"/>
</dbReference>
<protein>
    <recommendedName>
        <fullName evidence="11">NB-ARC domain-containing protein</fullName>
    </recommendedName>
</protein>
<dbReference type="InterPro" id="IPR042197">
    <property type="entry name" value="Apaf_helical"/>
</dbReference>
<dbReference type="InterPro" id="IPR032675">
    <property type="entry name" value="LRR_dom_sf"/>
</dbReference>
<dbReference type="Gene3D" id="1.10.10.10">
    <property type="entry name" value="Winged helix-like DNA-binding domain superfamily/Winged helix DNA-binding domain"/>
    <property type="match status" value="1"/>
</dbReference>
<evidence type="ECO:0000313" key="10">
    <source>
        <dbReference type="Proteomes" id="UP001341281"/>
    </source>
</evidence>
<feature type="domain" description="Disease resistance protein winged helix" evidence="6">
    <location>
        <begin position="356"/>
        <end position="434"/>
    </location>
</feature>
<feature type="domain" description="R13L1/DRL21-like LRR repeat region" evidence="8">
    <location>
        <begin position="887"/>
        <end position="1005"/>
    </location>
</feature>
<dbReference type="Pfam" id="PF25019">
    <property type="entry name" value="LRR_R13L1-DRL21"/>
    <property type="match status" value="1"/>
</dbReference>
<dbReference type="GO" id="GO:0006952">
    <property type="term" value="P:defense response"/>
    <property type="evidence" value="ECO:0007669"/>
    <property type="project" value="UniProtKB-KW"/>
</dbReference>
<evidence type="ECO:0000259" key="5">
    <source>
        <dbReference type="Pfam" id="PF00931"/>
    </source>
</evidence>
<dbReference type="InterPro" id="IPR058922">
    <property type="entry name" value="WHD_DRP"/>
</dbReference>
<organism evidence="9 10">
    <name type="scientific">Paspalum notatum var. saurae</name>
    <dbReference type="NCBI Taxonomy" id="547442"/>
    <lineage>
        <taxon>Eukaryota</taxon>
        <taxon>Viridiplantae</taxon>
        <taxon>Streptophyta</taxon>
        <taxon>Embryophyta</taxon>
        <taxon>Tracheophyta</taxon>
        <taxon>Spermatophyta</taxon>
        <taxon>Magnoliopsida</taxon>
        <taxon>Liliopsida</taxon>
        <taxon>Poales</taxon>
        <taxon>Poaceae</taxon>
        <taxon>PACMAD clade</taxon>
        <taxon>Panicoideae</taxon>
        <taxon>Andropogonodae</taxon>
        <taxon>Paspaleae</taxon>
        <taxon>Paspalinae</taxon>
        <taxon>Paspalum</taxon>
    </lineage>
</organism>